<protein>
    <submittedName>
        <fullName evidence="1">Uncharacterized protein</fullName>
    </submittedName>
</protein>
<reference evidence="1" key="1">
    <citation type="submission" date="2020-11" db="EMBL/GenBank/DDBJ databases">
        <title>Halonatronomonas betainensis gen. nov., sp. nov. a novel haloalkaliphilic representative of the family Halanaerobiacae capable of betaine degradation.</title>
        <authorList>
            <person name="Boltyanskaya Y."/>
            <person name="Kevbrin V."/>
            <person name="Detkova E."/>
            <person name="Grouzdev D.S."/>
            <person name="Koziaeva V."/>
            <person name="Zhilina T."/>
        </authorList>
    </citation>
    <scope>NUCLEOTIDE SEQUENCE</scope>
    <source>
        <strain evidence="1">Z-7014</strain>
    </source>
</reference>
<dbReference type="RefSeq" id="WP_270454360.1">
    <property type="nucleotide sequence ID" value="NZ_JADPIE010000005.1"/>
</dbReference>
<comment type="caution">
    <text evidence="1">The sequence shown here is derived from an EMBL/GenBank/DDBJ whole genome shotgun (WGS) entry which is preliminary data.</text>
</comment>
<dbReference type="Proteomes" id="UP000621436">
    <property type="component" value="Unassembled WGS sequence"/>
</dbReference>
<accession>A0A931AWJ1</accession>
<dbReference type="EMBL" id="JADPIE010000005">
    <property type="protein sequence ID" value="MBF8437386.1"/>
    <property type="molecule type" value="Genomic_DNA"/>
</dbReference>
<sequence>MKKLKKQIESIDGVISCRLTGEDNLDEVHIISDDTRMPKRIVRDIETIVLVETGEELNHKKISIASLNNYSDSNNERAIELISVYHENNRPICNYKFKIGNEMKNESIEGSNVEGIAWLSAKGMIEVIEKYELINGNIQMENVCLTGKDGNAVLVELQIFLGRNFQSGQKLLGAVYINNNLPLAAAKAALKALNRQINYSEQL</sequence>
<evidence type="ECO:0000313" key="1">
    <source>
        <dbReference type="EMBL" id="MBF8437386.1"/>
    </source>
</evidence>
<dbReference type="AlphaFoldDB" id="A0A931AWJ1"/>
<organism evidence="1 2">
    <name type="scientific">Halonatronomonas betaini</name>
    <dbReference type="NCBI Taxonomy" id="2778430"/>
    <lineage>
        <taxon>Bacteria</taxon>
        <taxon>Bacillati</taxon>
        <taxon>Bacillota</taxon>
        <taxon>Clostridia</taxon>
        <taxon>Halanaerobiales</taxon>
        <taxon>Halarsenatibacteraceae</taxon>
        <taxon>Halonatronomonas</taxon>
    </lineage>
</organism>
<keyword evidence="2" id="KW-1185">Reference proteome</keyword>
<evidence type="ECO:0000313" key="2">
    <source>
        <dbReference type="Proteomes" id="UP000621436"/>
    </source>
</evidence>
<proteinExistence type="predicted"/>
<name>A0A931AWJ1_9FIRM</name>
<gene>
    <name evidence="1" type="ORF">I0Q91_09865</name>
</gene>